<organism evidence="2 3">
    <name type="scientific">Paramuricea clavata</name>
    <name type="common">Red gorgonian</name>
    <name type="synonym">Violescent sea-whip</name>
    <dbReference type="NCBI Taxonomy" id="317549"/>
    <lineage>
        <taxon>Eukaryota</taxon>
        <taxon>Metazoa</taxon>
        <taxon>Cnidaria</taxon>
        <taxon>Anthozoa</taxon>
        <taxon>Octocorallia</taxon>
        <taxon>Malacalcyonacea</taxon>
        <taxon>Plexauridae</taxon>
        <taxon>Paramuricea</taxon>
    </lineage>
</organism>
<comment type="caution">
    <text evidence="2">The sequence shown here is derived from an EMBL/GenBank/DDBJ whole genome shotgun (WGS) entry which is preliminary data.</text>
</comment>
<dbReference type="Proteomes" id="UP001152795">
    <property type="component" value="Unassembled WGS sequence"/>
</dbReference>
<proteinExistence type="predicted"/>
<evidence type="ECO:0000313" key="3">
    <source>
        <dbReference type="Proteomes" id="UP001152795"/>
    </source>
</evidence>
<name>A0A6S7G0K5_PARCT</name>
<evidence type="ECO:0000256" key="1">
    <source>
        <dbReference type="SAM" id="MobiDB-lite"/>
    </source>
</evidence>
<sequence>MADGQCVSCKTANKYNCINCSVFVCNRVGCSLAELDESTAGWIAQQSVGYCKSCADEVISDYQEQRNKKPQTESDEHSENTSSDESKSSDVPLDHSWKSPKKKRGKKQESGRQKGNMERIKY</sequence>
<gene>
    <name evidence="2" type="ORF">PACLA_8A001943</name>
</gene>
<evidence type="ECO:0000313" key="2">
    <source>
        <dbReference type="EMBL" id="CAB3983347.1"/>
    </source>
</evidence>
<reference evidence="2" key="1">
    <citation type="submission" date="2020-04" db="EMBL/GenBank/DDBJ databases">
        <authorList>
            <person name="Alioto T."/>
            <person name="Alioto T."/>
            <person name="Gomez Garrido J."/>
        </authorList>
    </citation>
    <scope>NUCLEOTIDE SEQUENCE</scope>
    <source>
        <strain evidence="2">A484AB</strain>
    </source>
</reference>
<accession>A0A6S7G0K5</accession>
<feature type="compositionally biased region" description="Basic and acidic residues" evidence="1">
    <location>
        <begin position="63"/>
        <end position="97"/>
    </location>
</feature>
<keyword evidence="3" id="KW-1185">Reference proteome</keyword>
<feature type="region of interest" description="Disordered" evidence="1">
    <location>
        <begin position="62"/>
        <end position="122"/>
    </location>
</feature>
<dbReference type="AlphaFoldDB" id="A0A6S7G0K5"/>
<dbReference type="EMBL" id="CACRXK020000603">
    <property type="protein sequence ID" value="CAB3983347.1"/>
    <property type="molecule type" value="Genomic_DNA"/>
</dbReference>
<protein>
    <submittedName>
        <fullName evidence="2">Uncharacterized protein</fullName>
    </submittedName>
</protein>
<feature type="compositionally biased region" description="Basic and acidic residues" evidence="1">
    <location>
        <begin position="107"/>
        <end position="122"/>
    </location>
</feature>